<gene>
    <name evidence="2" type="ordered locus">COPRO5265_0101</name>
</gene>
<keyword evidence="1" id="KW-0472">Membrane</keyword>
<feature type="transmembrane region" description="Helical" evidence="1">
    <location>
        <begin position="20"/>
        <end position="39"/>
    </location>
</feature>
<keyword evidence="1" id="KW-0812">Transmembrane</keyword>
<evidence type="ECO:0000313" key="3">
    <source>
        <dbReference type="Proteomes" id="UP000001732"/>
    </source>
</evidence>
<protein>
    <submittedName>
        <fullName evidence="2">Uncharacterized protein</fullName>
    </submittedName>
</protein>
<evidence type="ECO:0000313" key="2">
    <source>
        <dbReference type="EMBL" id="ACI17569.1"/>
    </source>
</evidence>
<keyword evidence="1" id="KW-1133">Transmembrane helix</keyword>
<keyword evidence="3" id="KW-1185">Reference proteome</keyword>
<reference evidence="3" key="1">
    <citation type="submission" date="2008-08" db="EMBL/GenBank/DDBJ databases">
        <title>The complete genome sequence of Coprothermobacter proteolyticus strain ATCC 5245 / DSM 5265 / BT.</title>
        <authorList>
            <person name="Dodson R.J."/>
            <person name="Durkin A.S."/>
            <person name="Wu M."/>
            <person name="Eisen J."/>
            <person name="Sutton G."/>
        </authorList>
    </citation>
    <scope>NUCLEOTIDE SEQUENCE [LARGE SCALE GENOMIC DNA]</scope>
    <source>
        <strain evidence="3">ATCC 35245 / DSM 5265 / OCM 4 / BT</strain>
    </source>
</reference>
<reference evidence="2 3" key="2">
    <citation type="journal article" date="2014" name="Genome Announc.">
        <title>Complete Genome Sequence of Coprothermobacter proteolyticus DSM 5265.</title>
        <authorList>
            <person name="Alexiev A."/>
            <person name="Coil D.A."/>
            <person name="Badger J.H."/>
            <person name="Enticknap J."/>
            <person name="Ward N."/>
            <person name="Robb F.T."/>
            <person name="Eisen J.A."/>
        </authorList>
    </citation>
    <scope>NUCLEOTIDE SEQUENCE [LARGE SCALE GENOMIC DNA]</scope>
    <source>
        <strain evidence="3">ATCC 35245 / DSM 5265 / OCM 4 / BT</strain>
    </source>
</reference>
<organism evidence="2 3">
    <name type="scientific">Coprothermobacter proteolyticus (strain ATCC 35245 / DSM 5265 / OCM 4 / BT)</name>
    <dbReference type="NCBI Taxonomy" id="309798"/>
    <lineage>
        <taxon>Bacteria</taxon>
        <taxon>Pseudomonadati</taxon>
        <taxon>Coprothermobacterota</taxon>
        <taxon>Coprothermobacteria</taxon>
        <taxon>Coprothermobacterales</taxon>
        <taxon>Coprothermobacteraceae</taxon>
        <taxon>Coprothermobacter</taxon>
    </lineage>
</organism>
<dbReference type="AlphaFoldDB" id="B5Y6S4"/>
<accession>B5Y6S4</accession>
<sequence length="40" mass="4383">MIVQKAPVTKQEKSLQKTGLLSSSLFIRSFALALCLVVAY</sequence>
<dbReference type="Proteomes" id="UP000001732">
    <property type="component" value="Chromosome"/>
</dbReference>
<evidence type="ECO:0000256" key="1">
    <source>
        <dbReference type="SAM" id="Phobius"/>
    </source>
</evidence>
<dbReference type="EMBL" id="CP001145">
    <property type="protein sequence ID" value="ACI17569.1"/>
    <property type="molecule type" value="Genomic_DNA"/>
</dbReference>
<name>B5Y6S4_COPPD</name>
<proteinExistence type="predicted"/>